<protein>
    <submittedName>
        <fullName evidence="1">Uncharacterized protein</fullName>
    </submittedName>
</protein>
<evidence type="ECO:0000313" key="2">
    <source>
        <dbReference type="Proteomes" id="UP000799424"/>
    </source>
</evidence>
<accession>A0A6A6ZKW1</accession>
<dbReference type="OrthoDB" id="3668232at2759"/>
<reference evidence="1" key="1">
    <citation type="journal article" date="2020" name="Stud. Mycol.">
        <title>101 Dothideomycetes genomes: a test case for predicting lifestyles and emergence of pathogens.</title>
        <authorList>
            <person name="Haridas S."/>
            <person name="Albert R."/>
            <person name="Binder M."/>
            <person name="Bloem J."/>
            <person name="Labutti K."/>
            <person name="Salamov A."/>
            <person name="Andreopoulos B."/>
            <person name="Baker S."/>
            <person name="Barry K."/>
            <person name="Bills G."/>
            <person name="Bluhm B."/>
            <person name="Cannon C."/>
            <person name="Castanera R."/>
            <person name="Culley D."/>
            <person name="Daum C."/>
            <person name="Ezra D."/>
            <person name="Gonzalez J."/>
            <person name="Henrissat B."/>
            <person name="Kuo A."/>
            <person name="Liang C."/>
            <person name="Lipzen A."/>
            <person name="Lutzoni F."/>
            <person name="Magnuson J."/>
            <person name="Mondo S."/>
            <person name="Nolan M."/>
            <person name="Ohm R."/>
            <person name="Pangilinan J."/>
            <person name="Park H.-J."/>
            <person name="Ramirez L."/>
            <person name="Alfaro M."/>
            <person name="Sun H."/>
            <person name="Tritt A."/>
            <person name="Yoshinaga Y."/>
            <person name="Zwiers L.-H."/>
            <person name="Turgeon B."/>
            <person name="Goodwin S."/>
            <person name="Spatafora J."/>
            <person name="Crous P."/>
            <person name="Grigoriev I."/>
        </authorList>
    </citation>
    <scope>NUCLEOTIDE SEQUENCE</scope>
    <source>
        <strain evidence="1">CBS 113818</strain>
    </source>
</reference>
<keyword evidence="2" id="KW-1185">Reference proteome</keyword>
<dbReference type="AlphaFoldDB" id="A0A6A6ZKW1"/>
<sequence>MLLCSRSLAVDPLVPPTTSTRLWEECHSRPKKKIPMTDFQVTGALLCQHLTDVEELNLNLIDRELEDDDPILALYSMSKLFIAFDPSTAHLQPIYGLQKLRYLEWQADEFHWAFAKPPNCQPGTSVHMVHCGLYLHVTLSHLLTHLGCVYNRSP</sequence>
<dbReference type="EMBL" id="MU006236">
    <property type="protein sequence ID" value="KAF2821741.1"/>
    <property type="molecule type" value="Genomic_DNA"/>
</dbReference>
<name>A0A6A6ZKW1_9PLEO</name>
<organism evidence="1 2">
    <name type="scientific">Ophiobolus disseminans</name>
    <dbReference type="NCBI Taxonomy" id="1469910"/>
    <lineage>
        <taxon>Eukaryota</taxon>
        <taxon>Fungi</taxon>
        <taxon>Dikarya</taxon>
        <taxon>Ascomycota</taxon>
        <taxon>Pezizomycotina</taxon>
        <taxon>Dothideomycetes</taxon>
        <taxon>Pleosporomycetidae</taxon>
        <taxon>Pleosporales</taxon>
        <taxon>Pleosporineae</taxon>
        <taxon>Phaeosphaeriaceae</taxon>
        <taxon>Ophiobolus</taxon>
    </lineage>
</organism>
<gene>
    <name evidence="1" type="ORF">CC86DRAFT_99967</name>
</gene>
<dbReference type="Proteomes" id="UP000799424">
    <property type="component" value="Unassembled WGS sequence"/>
</dbReference>
<proteinExistence type="predicted"/>
<evidence type="ECO:0000313" key="1">
    <source>
        <dbReference type="EMBL" id="KAF2821741.1"/>
    </source>
</evidence>